<dbReference type="Proteomes" id="UP000014500">
    <property type="component" value="Unassembled WGS sequence"/>
</dbReference>
<name>T1JP17_STRMM</name>
<sequence>MIMLERVSHMEEKFVDFFVGIAHTVIWVTRKRSRSGMVWTQPLLQNYFWTVVHSEITRGKSENGSGKRKFSIKGLHPQLFVRNPALLKKTLNIVQVQQHPAAQMKRNTFEQLYDKIKALGEPTAKPTDKTGTTVKATKTKQKQKIKGLNWELALKTELTSKVPCVLYLDTWERNKTKEDLLGPTKYSIEEPQKPYHTSGVLHSKEPRFHSCLHKPNVYPGPGSYGTKGIPYAQMGDVTKDLRCCGVKKALMANQSRKPFQTRGDYLAPNVYFRGIAPQTIGDFLQRKVSRRGPYDLFSGNRSARNRRGWLPQTEVFDIKSPRINLESTTSRMFKMGTVSMAHTDRDAKPTGRFVCESTAHSWAPKISSTSNFYDKNFESKYSFNVKNIPFNGSCRRFDSLNARRFFKDWDVCGPGRYDIKATLGKQATCRSVGLDNGQDKSRRKSKISS</sequence>
<dbReference type="HOGENOM" id="CLU_610584_0_0_1"/>
<protein>
    <submittedName>
        <fullName evidence="1">Uncharacterized protein</fullName>
    </submittedName>
</protein>
<dbReference type="AlphaFoldDB" id="T1JP17"/>
<organism evidence="1 2">
    <name type="scientific">Strigamia maritima</name>
    <name type="common">European centipede</name>
    <name type="synonym">Geophilus maritimus</name>
    <dbReference type="NCBI Taxonomy" id="126957"/>
    <lineage>
        <taxon>Eukaryota</taxon>
        <taxon>Metazoa</taxon>
        <taxon>Ecdysozoa</taxon>
        <taxon>Arthropoda</taxon>
        <taxon>Myriapoda</taxon>
        <taxon>Chilopoda</taxon>
        <taxon>Pleurostigmophora</taxon>
        <taxon>Geophilomorpha</taxon>
        <taxon>Linotaeniidae</taxon>
        <taxon>Strigamia</taxon>
    </lineage>
</organism>
<evidence type="ECO:0000313" key="2">
    <source>
        <dbReference type="Proteomes" id="UP000014500"/>
    </source>
</evidence>
<reference evidence="2" key="1">
    <citation type="submission" date="2011-05" db="EMBL/GenBank/DDBJ databases">
        <authorList>
            <person name="Richards S.R."/>
            <person name="Qu J."/>
            <person name="Jiang H."/>
            <person name="Jhangiani S.N."/>
            <person name="Agravi P."/>
            <person name="Goodspeed R."/>
            <person name="Gross S."/>
            <person name="Mandapat C."/>
            <person name="Jackson L."/>
            <person name="Mathew T."/>
            <person name="Pu L."/>
            <person name="Thornton R."/>
            <person name="Saada N."/>
            <person name="Wilczek-Boney K.B."/>
            <person name="Lee S."/>
            <person name="Kovar C."/>
            <person name="Wu Y."/>
            <person name="Scherer S.E."/>
            <person name="Worley K.C."/>
            <person name="Muzny D.M."/>
            <person name="Gibbs R."/>
        </authorList>
    </citation>
    <scope>NUCLEOTIDE SEQUENCE</scope>
    <source>
        <strain evidence="2">Brora</strain>
    </source>
</reference>
<dbReference type="PANTHER" id="PTHR34914">
    <property type="entry name" value="LYMPHOCYTE EXPANSION MOLECULE"/>
    <property type="match status" value="1"/>
</dbReference>
<reference evidence="1" key="2">
    <citation type="submission" date="2015-02" db="UniProtKB">
        <authorList>
            <consortium name="EnsemblMetazoa"/>
        </authorList>
    </citation>
    <scope>IDENTIFICATION</scope>
</reference>
<dbReference type="PhylomeDB" id="T1JP17"/>
<dbReference type="InterPro" id="IPR033557">
    <property type="entry name" value="CIMAP2"/>
</dbReference>
<accession>T1JP17</accession>
<evidence type="ECO:0000313" key="1">
    <source>
        <dbReference type="EnsemblMetazoa" id="SMAR015596-PA"/>
    </source>
</evidence>
<proteinExistence type="predicted"/>
<dbReference type="PANTHER" id="PTHR34914:SF1">
    <property type="entry name" value="LYMPHOCYTE EXPANSION MOLECULE"/>
    <property type="match status" value="1"/>
</dbReference>
<keyword evidence="2" id="KW-1185">Reference proteome</keyword>
<dbReference type="STRING" id="126957.T1JP17"/>
<dbReference type="EnsemblMetazoa" id="SMAR015596-RA">
    <property type="protein sequence ID" value="SMAR015596-PA"/>
    <property type="gene ID" value="SMAR015596"/>
</dbReference>
<dbReference type="EMBL" id="JH431979">
    <property type="status" value="NOT_ANNOTATED_CDS"/>
    <property type="molecule type" value="Genomic_DNA"/>
</dbReference>